<dbReference type="GO" id="GO:0016787">
    <property type="term" value="F:hydrolase activity"/>
    <property type="evidence" value="ECO:0007669"/>
    <property type="project" value="UniProtKB-KW"/>
</dbReference>
<dbReference type="PANTHER" id="PTHR43046:SF14">
    <property type="entry name" value="MUTT_NUDIX FAMILY PROTEIN"/>
    <property type="match status" value="1"/>
</dbReference>
<dbReference type="Proteomes" id="UP000229449">
    <property type="component" value="Unassembled WGS sequence"/>
</dbReference>
<comment type="caution">
    <text evidence="4">The sequence shown here is derived from an EMBL/GenBank/DDBJ whole genome shotgun (WGS) entry which is preliminary data.</text>
</comment>
<evidence type="ECO:0000259" key="3">
    <source>
        <dbReference type="PROSITE" id="PS51462"/>
    </source>
</evidence>
<dbReference type="CDD" id="cd03424">
    <property type="entry name" value="NUDIX_ADPRase_Nudt5_UGPPase_Nudt14"/>
    <property type="match status" value="1"/>
</dbReference>
<dbReference type="Gene3D" id="3.90.79.10">
    <property type="entry name" value="Nucleoside Triphosphate Pyrophosphohydrolase"/>
    <property type="match status" value="1"/>
</dbReference>
<reference evidence="5" key="1">
    <citation type="submission" date="2017-09" db="EMBL/GenBank/DDBJ databases">
        <title>Depth-based differentiation of microbial function through sediment-hosted aquifers and enrichment of novel symbionts in the deep terrestrial subsurface.</title>
        <authorList>
            <person name="Probst A.J."/>
            <person name="Ladd B."/>
            <person name="Jarett J.K."/>
            <person name="Geller-Mcgrath D.E."/>
            <person name="Sieber C.M.K."/>
            <person name="Emerson J.B."/>
            <person name="Anantharaman K."/>
            <person name="Thomas B.C."/>
            <person name="Malmstrom R."/>
            <person name="Stieglmeier M."/>
            <person name="Klingl A."/>
            <person name="Woyke T."/>
            <person name="Ryan C.M."/>
            <person name="Banfield J.F."/>
        </authorList>
    </citation>
    <scope>NUCLEOTIDE SEQUENCE [LARGE SCALE GENOMIC DNA]</scope>
</reference>
<feature type="domain" description="Nudix hydrolase" evidence="3">
    <location>
        <begin position="37"/>
        <end position="168"/>
    </location>
</feature>
<protein>
    <recommendedName>
        <fullName evidence="3">Nudix hydrolase domain-containing protein</fullName>
    </recommendedName>
</protein>
<accession>A0A2M7RAY3</accession>
<organism evidence="4 5">
    <name type="scientific">Candidatus Magasanikbacteria bacterium CG_4_10_14_0_8_um_filter_32_14</name>
    <dbReference type="NCBI Taxonomy" id="1974640"/>
    <lineage>
        <taxon>Bacteria</taxon>
        <taxon>Candidatus Magasanikiibacteriota</taxon>
    </lineage>
</organism>
<gene>
    <name evidence="4" type="ORF">COY69_01280</name>
</gene>
<evidence type="ECO:0000256" key="1">
    <source>
        <dbReference type="ARBA" id="ARBA00001946"/>
    </source>
</evidence>
<name>A0A2M7RAY3_9BACT</name>
<evidence type="ECO:0000256" key="2">
    <source>
        <dbReference type="ARBA" id="ARBA00022801"/>
    </source>
</evidence>
<dbReference type="InterPro" id="IPR020084">
    <property type="entry name" value="NUDIX_hydrolase_CS"/>
</dbReference>
<keyword evidence="2" id="KW-0378">Hydrolase</keyword>
<dbReference type="AlphaFoldDB" id="A0A2M7RAY3"/>
<comment type="cofactor">
    <cofactor evidence="1">
        <name>Mg(2+)</name>
        <dbReference type="ChEBI" id="CHEBI:18420"/>
    </cofactor>
</comment>
<evidence type="ECO:0000313" key="5">
    <source>
        <dbReference type="Proteomes" id="UP000229449"/>
    </source>
</evidence>
<dbReference type="PROSITE" id="PS00893">
    <property type="entry name" value="NUDIX_BOX"/>
    <property type="match status" value="1"/>
</dbReference>
<dbReference type="InterPro" id="IPR015797">
    <property type="entry name" value="NUDIX_hydrolase-like_dom_sf"/>
</dbReference>
<dbReference type="PANTHER" id="PTHR43046">
    <property type="entry name" value="GDP-MANNOSE MANNOSYL HYDROLASE"/>
    <property type="match status" value="1"/>
</dbReference>
<dbReference type="PROSITE" id="PS51462">
    <property type="entry name" value="NUDIX"/>
    <property type="match status" value="1"/>
</dbReference>
<sequence length="183" mass="21691">MKIPKNAKKVFEGKIFDTYQWQQKMFDGSFETFEMLDRVDTVQIIPITGNKIVLVNEEQPTLSKMMGVIGGRLEKNEKPIDGARREMLEETGYSSDNLEKFDEWRPYHKINWTVHRFIARNAKKIVEPHLDPGERIETKLVSFAEFVKIATAQNFRSQDITFYLLKLHYQKKLKEFKKKLFQK</sequence>
<dbReference type="InterPro" id="IPR000086">
    <property type="entry name" value="NUDIX_hydrolase_dom"/>
</dbReference>
<evidence type="ECO:0000313" key="4">
    <source>
        <dbReference type="EMBL" id="PIY93506.1"/>
    </source>
</evidence>
<dbReference type="Pfam" id="PF00293">
    <property type="entry name" value="NUDIX"/>
    <property type="match status" value="1"/>
</dbReference>
<proteinExistence type="predicted"/>
<dbReference type="EMBL" id="PFMA01000032">
    <property type="protein sequence ID" value="PIY93506.1"/>
    <property type="molecule type" value="Genomic_DNA"/>
</dbReference>
<dbReference type="SUPFAM" id="SSF55811">
    <property type="entry name" value="Nudix"/>
    <property type="match status" value="1"/>
</dbReference>